<proteinExistence type="predicted"/>
<name>A0ABU6HTU7_9FLAO</name>
<accession>A0ABU6HTU7</accession>
<evidence type="ECO:0000313" key="3">
    <source>
        <dbReference type="EMBL" id="MEC3875530.1"/>
    </source>
</evidence>
<feature type="signal peptide" evidence="1">
    <location>
        <begin position="1"/>
        <end position="19"/>
    </location>
</feature>
<evidence type="ECO:0000313" key="4">
    <source>
        <dbReference type="Proteomes" id="UP001348397"/>
    </source>
</evidence>
<evidence type="ECO:0000256" key="1">
    <source>
        <dbReference type="SAM" id="SignalP"/>
    </source>
</evidence>
<keyword evidence="1" id="KW-0732">Signal</keyword>
<evidence type="ECO:0000259" key="2">
    <source>
        <dbReference type="Pfam" id="PF20448"/>
    </source>
</evidence>
<gene>
    <name evidence="3" type="ORF">SOP96_07405</name>
</gene>
<dbReference type="InterPro" id="IPR046551">
    <property type="entry name" value="DUF6705"/>
</dbReference>
<dbReference type="Proteomes" id="UP001348397">
    <property type="component" value="Unassembled WGS sequence"/>
</dbReference>
<protein>
    <submittedName>
        <fullName evidence="3">DUF6705 family protein</fullName>
    </submittedName>
</protein>
<sequence length="196" mass="22987">MKKIFLLSTIIFLSVQCKAQNHIINSTDCDSNFDRSSGDYYEKDINNIMNKYTGTWKWTSGNREFILTLIKQVKHHFNQYGNDNYYQDRLVGYYQYKENGIIIADTSSDDLSKDYGVKVQFTLDCYSQISSIRFEDYKKYKSFEVILESLTPTQIKMNMYEREHVITINKHTGVRNPPNDPQGGSTFPMEMILTKQ</sequence>
<dbReference type="Pfam" id="PF20448">
    <property type="entry name" value="DUF6705"/>
    <property type="match status" value="1"/>
</dbReference>
<dbReference type="RefSeq" id="WP_066435282.1">
    <property type="nucleotide sequence ID" value="NZ_JAYLAA010000027.1"/>
</dbReference>
<organism evidence="3 4">
    <name type="scientific">Chryseobacterium salviniae</name>
    <dbReference type="NCBI Taxonomy" id="3101750"/>
    <lineage>
        <taxon>Bacteria</taxon>
        <taxon>Pseudomonadati</taxon>
        <taxon>Bacteroidota</taxon>
        <taxon>Flavobacteriia</taxon>
        <taxon>Flavobacteriales</taxon>
        <taxon>Weeksellaceae</taxon>
        <taxon>Chryseobacterium group</taxon>
        <taxon>Chryseobacterium</taxon>
    </lineage>
</organism>
<keyword evidence="4" id="KW-1185">Reference proteome</keyword>
<reference evidence="3 4" key="1">
    <citation type="submission" date="2024-01" db="EMBL/GenBank/DDBJ databases">
        <title>Chryseobacterium sp. T9W2-O.</title>
        <authorList>
            <person name="Maltman C."/>
        </authorList>
    </citation>
    <scope>NUCLEOTIDE SEQUENCE [LARGE SCALE GENOMIC DNA]</scope>
    <source>
        <strain evidence="3 4">T9W2-O</strain>
    </source>
</reference>
<comment type="caution">
    <text evidence="3">The sequence shown here is derived from an EMBL/GenBank/DDBJ whole genome shotgun (WGS) entry which is preliminary data.</text>
</comment>
<feature type="chain" id="PRO_5047456092" evidence="1">
    <location>
        <begin position="20"/>
        <end position="196"/>
    </location>
</feature>
<feature type="domain" description="DUF6705" evidence="2">
    <location>
        <begin position="1"/>
        <end position="196"/>
    </location>
</feature>
<dbReference type="EMBL" id="JAYLAA010000027">
    <property type="protein sequence ID" value="MEC3875530.1"/>
    <property type="molecule type" value="Genomic_DNA"/>
</dbReference>